<dbReference type="AlphaFoldDB" id="A0AAW0QXV4"/>
<dbReference type="EMBL" id="JAQQWP010000006">
    <property type="protein sequence ID" value="KAK8115210.1"/>
    <property type="molecule type" value="Genomic_DNA"/>
</dbReference>
<gene>
    <name evidence="2" type="ORF">PG999_007279</name>
</gene>
<evidence type="ECO:0000313" key="3">
    <source>
        <dbReference type="Proteomes" id="UP001392437"/>
    </source>
</evidence>
<dbReference type="PANTHER" id="PTHR35605">
    <property type="entry name" value="ECP2 EFFECTOR PROTEIN DOMAIN-CONTAINING PROTEIN-RELATED"/>
    <property type="match status" value="1"/>
</dbReference>
<keyword evidence="3" id="KW-1185">Reference proteome</keyword>
<feature type="region of interest" description="Disordered" evidence="1">
    <location>
        <begin position="122"/>
        <end position="152"/>
    </location>
</feature>
<reference evidence="2 3" key="1">
    <citation type="submission" date="2023-01" db="EMBL/GenBank/DDBJ databases">
        <title>Analysis of 21 Apiospora genomes using comparative genomics revels a genus with tremendous synthesis potential of carbohydrate active enzymes and secondary metabolites.</title>
        <authorList>
            <person name="Sorensen T."/>
        </authorList>
    </citation>
    <scope>NUCLEOTIDE SEQUENCE [LARGE SCALE GENOMIC DNA]</scope>
    <source>
        <strain evidence="2 3">CBS 117206</strain>
    </source>
</reference>
<dbReference type="Proteomes" id="UP001392437">
    <property type="component" value="Unassembled WGS sequence"/>
</dbReference>
<proteinExistence type="predicted"/>
<organism evidence="2 3">
    <name type="scientific">Apiospora kogelbergensis</name>
    <dbReference type="NCBI Taxonomy" id="1337665"/>
    <lineage>
        <taxon>Eukaryota</taxon>
        <taxon>Fungi</taxon>
        <taxon>Dikarya</taxon>
        <taxon>Ascomycota</taxon>
        <taxon>Pezizomycotina</taxon>
        <taxon>Sordariomycetes</taxon>
        <taxon>Xylariomycetidae</taxon>
        <taxon>Amphisphaeriales</taxon>
        <taxon>Apiosporaceae</taxon>
        <taxon>Apiospora</taxon>
    </lineage>
</organism>
<comment type="caution">
    <text evidence="2">The sequence shown here is derived from an EMBL/GenBank/DDBJ whole genome shotgun (WGS) entry which is preliminary data.</text>
</comment>
<protein>
    <submittedName>
        <fullName evidence="2">Uncharacterized protein</fullName>
    </submittedName>
</protein>
<accession>A0AAW0QXV4</accession>
<name>A0AAW0QXV4_9PEZI</name>
<evidence type="ECO:0000256" key="1">
    <source>
        <dbReference type="SAM" id="MobiDB-lite"/>
    </source>
</evidence>
<sequence length="239" mass="25212">MQDPRGPLCDIPNYSTVLQSLVRESIAKLKSTNGDCTAGPGPKTCARVACTNGAAIWFCNDNPGASSVGCSVLGDYAQAILDKCGKRDGANHRIVQGQLFDVSKSDGSGWGNVIVGTPEALSATSPTTSEPGRGGYTTPSKSCGTGRTTRATRRSVARGAGPRHCDIAACQHHAAIWFCNDNTSPSTVSCNTIADYAQAIYDKCSYTWHKGHHWVQGQLFDVGPDGTGWGNVIVGYHEC</sequence>
<dbReference type="PANTHER" id="PTHR35605:SF1">
    <property type="entry name" value="ECP2 EFFECTOR PROTEIN DOMAIN-CONTAINING PROTEIN-RELATED"/>
    <property type="match status" value="1"/>
</dbReference>
<evidence type="ECO:0000313" key="2">
    <source>
        <dbReference type="EMBL" id="KAK8115210.1"/>
    </source>
</evidence>